<dbReference type="AlphaFoldDB" id="A0A023AWQ2"/>
<evidence type="ECO:0000259" key="1">
    <source>
        <dbReference type="Pfam" id="PF17921"/>
    </source>
</evidence>
<comment type="caution">
    <text evidence="2">The sequence shown here is derived from an EMBL/GenBank/DDBJ whole genome shotgun (WGS) entry which is preliminary data.</text>
</comment>
<evidence type="ECO:0000313" key="3">
    <source>
        <dbReference type="Proteomes" id="UP000019763"/>
    </source>
</evidence>
<dbReference type="VEuPathDB" id="CryptoDB:GNI_197800"/>
<reference evidence="2" key="1">
    <citation type="submission" date="2013-12" db="EMBL/GenBank/DDBJ databases">
        <authorList>
            <person name="Omoto C.K."/>
            <person name="Sibley D."/>
            <person name="Venepally P."/>
            <person name="Hadjithomas M."/>
            <person name="Karamycheva S."/>
            <person name="Brunk B."/>
            <person name="Roos D."/>
            <person name="Caler E."/>
            <person name="Lorenzi H."/>
        </authorList>
    </citation>
    <scope>NUCLEOTIDE SEQUENCE</scope>
</reference>
<feature type="domain" description="Integrase zinc-binding" evidence="1">
    <location>
        <begin position="43"/>
        <end position="101"/>
    </location>
</feature>
<dbReference type="RefSeq" id="XP_011133724.1">
    <property type="nucleotide sequence ID" value="XM_011135422.1"/>
</dbReference>
<dbReference type="EMBL" id="AFNH02001524">
    <property type="protein sequence ID" value="EZG43002.1"/>
    <property type="molecule type" value="Genomic_DNA"/>
</dbReference>
<name>A0A023AWQ2_GRENI</name>
<keyword evidence="3" id="KW-1185">Reference proteome</keyword>
<dbReference type="InterPro" id="IPR041588">
    <property type="entry name" value="Integrase_H2C2"/>
</dbReference>
<dbReference type="Pfam" id="PF17921">
    <property type="entry name" value="Integrase_H2C2"/>
    <property type="match status" value="1"/>
</dbReference>
<proteinExistence type="predicted"/>
<protein>
    <recommendedName>
        <fullName evidence="1">Integrase zinc-binding domain-containing protein</fullName>
    </recommendedName>
</protein>
<dbReference type="OrthoDB" id="8042447at2759"/>
<dbReference type="GeneID" id="22916345"/>
<dbReference type="Proteomes" id="UP000019763">
    <property type="component" value="Unassembled WGS sequence"/>
</dbReference>
<accession>A0A023AWQ2</accession>
<dbReference type="PANTHER" id="PTHR47266">
    <property type="entry name" value="ENDONUCLEASE-RELATED"/>
    <property type="match status" value="1"/>
</dbReference>
<dbReference type="InterPro" id="IPR052160">
    <property type="entry name" value="Gypsy_RT_Integrase-like"/>
</dbReference>
<gene>
    <name evidence="2" type="ORF">GNI_197800</name>
</gene>
<sequence length="179" mass="20652">MLTLNETFPTPEDLADAFEQESEPTFSCTLQNGLPVVNNHVYVPEVLRRRIIFYFHFSRVGAHQGIQHSYHRLSKYFCWPNMFNDVRQFAKQCLTCVRRRHTAIDFVRGNLLSTGMFEVVACDTVGPIWFREKQRYIFTCATISANSPLPFRSQRFEPSTCGRHSTAIGFRSSALPGTY</sequence>
<dbReference type="Gene3D" id="1.10.340.70">
    <property type="match status" value="1"/>
</dbReference>
<organism evidence="2 3">
    <name type="scientific">Gregarina niphandrodes</name>
    <name type="common">Septate eugregarine</name>
    <dbReference type="NCBI Taxonomy" id="110365"/>
    <lineage>
        <taxon>Eukaryota</taxon>
        <taxon>Sar</taxon>
        <taxon>Alveolata</taxon>
        <taxon>Apicomplexa</taxon>
        <taxon>Conoidasida</taxon>
        <taxon>Gregarinasina</taxon>
        <taxon>Eugregarinorida</taxon>
        <taxon>Gregarinidae</taxon>
        <taxon>Gregarina</taxon>
    </lineage>
</organism>
<evidence type="ECO:0000313" key="2">
    <source>
        <dbReference type="EMBL" id="EZG43002.1"/>
    </source>
</evidence>